<protein>
    <recommendedName>
        <fullName evidence="4">Secreted protein</fullName>
    </recommendedName>
</protein>
<feature type="chain" id="PRO_5046292953" description="Secreted protein" evidence="1">
    <location>
        <begin position="20"/>
        <end position="200"/>
    </location>
</feature>
<dbReference type="RefSeq" id="XP_029709460.2">
    <property type="nucleotide sequence ID" value="XM_029853600.2"/>
</dbReference>
<organism evidence="2 3">
    <name type="scientific">Aedes albopictus</name>
    <name type="common">Asian tiger mosquito</name>
    <name type="synonym">Stegomyia albopicta</name>
    <dbReference type="NCBI Taxonomy" id="7160"/>
    <lineage>
        <taxon>Eukaryota</taxon>
        <taxon>Metazoa</taxon>
        <taxon>Ecdysozoa</taxon>
        <taxon>Arthropoda</taxon>
        <taxon>Hexapoda</taxon>
        <taxon>Insecta</taxon>
        <taxon>Pterygota</taxon>
        <taxon>Neoptera</taxon>
        <taxon>Endopterygota</taxon>
        <taxon>Diptera</taxon>
        <taxon>Nematocera</taxon>
        <taxon>Culicoidea</taxon>
        <taxon>Culicidae</taxon>
        <taxon>Culicinae</taxon>
        <taxon>Aedini</taxon>
        <taxon>Aedes</taxon>
        <taxon>Stegomyia</taxon>
    </lineage>
</organism>
<dbReference type="GeneID" id="115255477"/>
<dbReference type="EnsemblMetazoa" id="AALFPA23_010018.R13904">
    <property type="protein sequence ID" value="AALFPA23_010018.P13904"/>
    <property type="gene ID" value="AALFPA23_010018"/>
</dbReference>
<reference evidence="3" key="1">
    <citation type="journal article" date="2015" name="Proc. Natl. Acad. Sci. U.S.A.">
        <title>Genome sequence of the Asian Tiger mosquito, Aedes albopictus, reveals insights into its biology, genetics, and evolution.</title>
        <authorList>
            <person name="Chen X.G."/>
            <person name="Jiang X."/>
            <person name="Gu J."/>
            <person name="Xu M."/>
            <person name="Wu Y."/>
            <person name="Deng Y."/>
            <person name="Zhang C."/>
            <person name="Bonizzoni M."/>
            <person name="Dermauw W."/>
            <person name="Vontas J."/>
            <person name="Armbruster P."/>
            <person name="Huang X."/>
            <person name="Yang Y."/>
            <person name="Zhang H."/>
            <person name="He W."/>
            <person name="Peng H."/>
            <person name="Liu Y."/>
            <person name="Wu K."/>
            <person name="Chen J."/>
            <person name="Lirakis M."/>
            <person name="Topalis P."/>
            <person name="Van Leeuwen T."/>
            <person name="Hall A.B."/>
            <person name="Jiang X."/>
            <person name="Thorpe C."/>
            <person name="Mueller R.L."/>
            <person name="Sun C."/>
            <person name="Waterhouse R.M."/>
            <person name="Yan G."/>
            <person name="Tu Z.J."/>
            <person name="Fang X."/>
            <person name="James A.A."/>
        </authorList>
    </citation>
    <scope>NUCLEOTIDE SEQUENCE [LARGE SCALE GENOMIC DNA]</scope>
    <source>
        <strain evidence="3">Foshan</strain>
    </source>
</reference>
<keyword evidence="3" id="KW-1185">Reference proteome</keyword>
<sequence>MNLKIEILVFATLAAAIDGQLLCYYCDDCNSSEPAIEPCGRSDVSTPALTLAPGGDGGGGITNPSNGLQTTPGLTQGWINDGGVILTTQWTGMTSSQIVTGGSNGGGVVMTTMWPGMLEGSSSNNNGGIVLTTSWKRADLEANADEYACVTMKSTVKDHEVIRRGCVRQARSKGETCNGISEGNYEQCTLCTSPLCNNGN</sequence>
<evidence type="ECO:0008006" key="4">
    <source>
        <dbReference type="Google" id="ProtNLM"/>
    </source>
</evidence>
<dbReference type="Proteomes" id="UP000069940">
    <property type="component" value="Unassembled WGS sequence"/>
</dbReference>
<accession>A0ABM1YKL2</accession>
<name>A0ABM1YKL2_AEDAL</name>
<evidence type="ECO:0000256" key="1">
    <source>
        <dbReference type="SAM" id="SignalP"/>
    </source>
</evidence>
<feature type="signal peptide" evidence="1">
    <location>
        <begin position="1"/>
        <end position="19"/>
    </location>
</feature>
<reference evidence="2" key="2">
    <citation type="submission" date="2025-05" db="UniProtKB">
        <authorList>
            <consortium name="EnsemblMetazoa"/>
        </authorList>
    </citation>
    <scope>IDENTIFICATION</scope>
    <source>
        <strain evidence="2">Foshan</strain>
    </source>
</reference>
<evidence type="ECO:0000313" key="3">
    <source>
        <dbReference type="Proteomes" id="UP000069940"/>
    </source>
</evidence>
<keyword evidence="1" id="KW-0732">Signal</keyword>
<evidence type="ECO:0000313" key="2">
    <source>
        <dbReference type="EnsemblMetazoa" id="AALFPA23_010018.P13904"/>
    </source>
</evidence>
<proteinExistence type="predicted"/>